<evidence type="ECO:0000259" key="3">
    <source>
        <dbReference type="PROSITE" id="PS50157"/>
    </source>
</evidence>
<accession>A0AAD4GMP8</accession>
<keyword evidence="1" id="KW-0862">Zinc</keyword>
<dbReference type="EMBL" id="VCAU01000326">
    <property type="protein sequence ID" value="KAF9882565.1"/>
    <property type="molecule type" value="Genomic_DNA"/>
</dbReference>
<evidence type="ECO:0000256" key="1">
    <source>
        <dbReference type="PROSITE-ProRule" id="PRU00042"/>
    </source>
</evidence>
<evidence type="ECO:0000256" key="2">
    <source>
        <dbReference type="SAM" id="MobiDB-lite"/>
    </source>
</evidence>
<dbReference type="GO" id="GO:0008270">
    <property type="term" value="F:zinc ion binding"/>
    <property type="evidence" value="ECO:0007669"/>
    <property type="project" value="UniProtKB-KW"/>
</dbReference>
<dbReference type="InterPro" id="IPR013087">
    <property type="entry name" value="Znf_C2H2_type"/>
</dbReference>
<keyword evidence="1" id="KW-0863">Zinc-finger</keyword>
<name>A0AAD4GMP8_ASPNN</name>
<organism evidence="4 5">
    <name type="scientific">Aspergillus nanangensis</name>
    <dbReference type="NCBI Taxonomy" id="2582783"/>
    <lineage>
        <taxon>Eukaryota</taxon>
        <taxon>Fungi</taxon>
        <taxon>Dikarya</taxon>
        <taxon>Ascomycota</taxon>
        <taxon>Pezizomycotina</taxon>
        <taxon>Eurotiomycetes</taxon>
        <taxon>Eurotiomycetidae</taxon>
        <taxon>Eurotiales</taxon>
        <taxon>Aspergillaceae</taxon>
        <taxon>Aspergillus</taxon>
        <taxon>Aspergillus subgen. Circumdati</taxon>
    </lineage>
</organism>
<dbReference type="AlphaFoldDB" id="A0AAD4GMP8"/>
<comment type="caution">
    <text evidence="4">The sequence shown here is derived from an EMBL/GenBank/DDBJ whole genome shotgun (WGS) entry which is preliminary data.</text>
</comment>
<dbReference type="PROSITE" id="PS50157">
    <property type="entry name" value="ZINC_FINGER_C2H2_2"/>
    <property type="match status" value="1"/>
</dbReference>
<keyword evidence="5" id="KW-1185">Reference proteome</keyword>
<keyword evidence="1" id="KW-0479">Metal-binding</keyword>
<proteinExistence type="predicted"/>
<dbReference type="Pfam" id="PF12013">
    <property type="entry name" value="OrsD"/>
    <property type="match status" value="1"/>
</dbReference>
<feature type="domain" description="C2H2-type" evidence="3">
    <location>
        <begin position="33"/>
        <end position="60"/>
    </location>
</feature>
<reference evidence="4" key="1">
    <citation type="journal article" date="2019" name="Beilstein J. Org. Chem.">
        <title>Nanangenines: drimane sesquiterpenoids as the dominant metabolite cohort of a novel Australian fungus, Aspergillus nanangensis.</title>
        <authorList>
            <person name="Lacey H.J."/>
            <person name="Gilchrist C.L.M."/>
            <person name="Crombie A."/>
            <person name="Kalaitzis J.A."/>
            <person name="Vuong D."/>
            <person name="Rutledge P.J."/>
            <person name="Turner P."/>
            <person name="Pitt J.I."/>
            <person name="Lacey E."/>
            <person name="Chooi Y.H."/>
            <person name="Piggott A.M."/>
        </authorList>
    </citation>
    <scope>NUCLEOTIDE SEQUENCE</scope>
    <source>
        <strain evidence="4">MST-FP2251</strain>
    </source>
</reference>
<evidence type="ECO:0000313" key="5">
    <source>
        <dbReference type="Proteomes" id="UP001194746"/>
    </source>
</evidence>
<protein>
    <recommendedName>
        <fullName evidence="3">C2H2-type domain-containing protein</fullName>
    </recommendedName>
</protein>
<dbReference type="Proteomes" id="UP001194746">
    <property type="component" value="Unassembled WGS sequence"/>
</dbReference>
<feature type="region of interest" description="Disordered" evidence="2">
    <location>
        <begin position="49"/>
        <end position="70"/>
    </location>
</feature>
<dbReference type="InterPro" id="IPR022698">
    <property type="entry name" value="OrsD"/>
</dbReference>
<gene>
    <name evidence="4" type="ORF">FE257_006976</name>
</gene>
<sequence length="579" mass="66385">MRQQPWIDPEQEILRLPPAGSPPVLGLPVFHGYSCPHCGYISRASGTMENHRRQHHLDQDGGRRGRGRQSVVQAQAQLRRRLKNRIISCQRFFLRRAGSQFFEVTCTATSEDISTSALVARASSMTPAALIRARVDQALQERQAVAELEDGRVPVVDPHPTAVSPWLELTRWPDYLRGQDLTAAALLGCTPDPSTEPLLVQFTASVRRLIDQAYQTIKDGRINEFDQIQINTFFRRPGVWNRPIQIHLRAATYHRYCQTWQRLICFAHRSSRPDQTIVLRHQLNTVQLAALDRMEMFGRQLLALTLTPAVAESPQTAALQKQLDQACLALSIALLDHPLKGDIFDSTLVGFLAVLGIDLTRQTFLGPYNYTGYLSGLVKMAQMLVALQAVHLAETGQAVYPADALDEMRERFLLFGTRAPFGWITRLRTYGKKIQNSTTSMGYIYWSDDEQTLSYKELELSMSGFRRFIATQVELAQADLERLFLLYEEEEREQIVPRLVLHELRDDPTNNRRGWNFLQDARTRTALSTTGERWLLDRVLETSWLREEFLELRRIGQDDHVLWREGIVTQYQRDIESFL</sequence>
<reference evidence="4" key="2">
    <citation type="submission" date="2020-02" db="EMBL/GenBank/DDBJ databases">
        <authorList>
            <person name="Gilchrist C.L.M."/>
            <person name="Chooi Y.-H."/>
        </authorList>
    </citation>
    <scope>NUCLEOTIDE SEQUENCE</scope>
    <source>
        <strain evidence="4">MST-FP2251</strain>
    </source>
</reference>
<evidence type="ECO:0000313" key="4">
    <source>
        <dbReference type="EMBL" id="KAF9882565.1"/>
    </source>
</evidence>